<keyword evidence="4" id="KW-0436">Ligase</keyword>
<evidence type="ECO:0000256" key="3">
    <source>
        <dbReference type="ARBA" id="ARBA00022490"/>
    </source>
</evidence>
<keyword evidence="3" id="KW-0963">Cytoplasm</keyword>
<keyword evidence="5" id="KW-0819">tRNA processing</keyword>
<dbReference type="HAMAP" id="MF_01161">
    <property type="entry name" value="tRNA_Ile_lys_synt"/>
    <property type="match status" value="1"/>
</dbReference>
<dbReference type="InterPro" id="IPR012796">
    <property type="entry name" value="Lysidine-tRNA-synth_C"/>
</dbReference>
<accession>A0A0W8FTW3</accession>
<dbReference type="Pfam" id="PF01171">
    <property type="entry name" value="ATP_bind_3"/>
    <property type="match status" value="1"/>
</dbReference>
<dbReference type="NCBIfam" id="TIGR02432">
    <property type="entry name" value="lysidine_TilS_N"/>
    <property type="match status" value="1"/>
</dbReference>
<evidence type="ECO:0000256" key="7">
    <source>
        <dbReference type="ARBA" id="ARBA00022840"/>
    </source>
</evidence>
<dbReference type="EMBL" id="LNQE01000851">
    <property type="protein sequence ID" value="KUG24315.1"/>
    <property type="molecule type" value="Genomic_DNA"/>
</dbReference>
<dbReference type="SUPFAM" id="SSF56037">
    <property type="entry name" value="PheT/TilS domain"/>
    <property type="match status" value="1"/>
</dbReference>
<comment type="catalytic activity">
    <reaction evidence="8">
        <text>cytidine(34) in tRNA(Ile2) + L-lysine + ATP = lysidine(34) in tRNA(Ile2) + AMP + diphosphate + H(+)</text>
        <dbReference type="Rhea" id="RHEA:43744"/>
        <dbReference type="Rhea" id="RHEA-COMP:10625"/>
        <dbReference type="Rhea" id="RHEA-COMP:10670"/>
        <dbReference type="ChEBI" id="CHEBI:15378"/>
        <dbReference type="ChEBI" id="CHEBI:30616"/>
        <dbReference type="ChEBI" id="CHEBI:32551"/>
        <dbReference type="ChEBI" id="CHEBI:33019"/>
        <dbReference type="ChEBI" id="CHEBI:82748"/>
        <dbReference type="ChEBI" id="CHEBI:83665"/>
        <dbReference type="ChEBI" id="CHEBI:456215"/>
        <dbReference type="EC" id="6.3.4.19"/>
    </reaction>
</comment>
<name>A0A0W8FTW3_9ZZZZ</name>
<dbReference type="CDD" id="cd01992">
    <property type="entry name" value="TilS_N"/>
    <property type="match status" value="1"/>
</dbReference>
<evidence type="ECO:0000256" key="5">
    <source>
        <dbReference type="ARBA" id="ARBA00022694"/>
    </source>
</evidence>
<dbReference type="AlphaFoldDB" id="A0A0W8FTW3"/>
<dbReference type="PANTHER" id="PTHR43033:SF1">
    <property type="entry name" value="TRNA(ILE)-LYSIDINE SYNTHASE-RELATED"/>
    <property type="match status" value="1"/>
</dbReference>
<keyword evidence="9" id="KW-1133">Transmembrane helix</keyword>
<organism evidence="11">
    <name type="scientific">hydrocarbon metagenome</name>
    <dbReference type="NCBI Taxonomy" id="938273"/>
    <lineage>
        <taxon>unclassified sequences</taxon>
        <taxon>metagenomes</taxon>
        <taxon>ecological metagenomes</taxon>
    </lineage>
</organism>
<sequence length="459" mass="53346">MIEKVKKTIKKYNLLKKGDRVVVALSGGPDSTALFAVLVLIAQELNLDLIIAHFNHGLRGEESDKDEKKSRDLAEKRGFVFVSEKMNHGDKEKGISPEDFYRRERYNFLNKVAEDYQAQKIALGHNMQDQAETVLLNLLRGSGLEGLKGFLPIRDGKFIRPLIETSREEIITFLNKEGIRYCEDSSNKNSKYLRNQIRYELIPFLKEKFNPKIEENLAQMAEILRSEDEYVKQCIANTLKSLFIQKRENQILFKIDDTNKLHPALRFRLYKILLESFSPAKNGFSFPHIKALDNLVQKCESGKRIVLPLGIEARCEYDDLILERKRNISEQKGYEYTMNVPGSLYIKERKLTILSELTTKENFVMGGENKVYLDFDKIQQPLIIRNRRNGDWFQPLGMQGRQKIKVFFIDHKVPRGRRDEIMLFVDGISVIWIENMHLNDRVKINANTKNVLKLSIVES</sequence>
<feature type="transmembrane region" description="Helical" evidence="9">
    <location>
        <begin position="21"/>
        <end position="42"/>
    </location>
</feature>
<dbReference type="InterPro" id="IPR014729">
    <property type="entry name" value="Rossmann-like_a/b/a_fold"/>
</dbReference>
<evidence type="ECO:0000256" key="1">
    <source>
        <dbReference type="ARBA" id="ARBA00004496"/>
    </source>
</evidence>
<dbReference type="Gene3D" id="3.40.50.620">
    <property type="entry name" value="HUPs"/>
    <property type="match status" value="1"/>
</dbReference>
<dbReference type="NCBIfam" id="TIGR02433">
    <property type="entry name" value="lysidine_TilS_C"/>
    <property type="match status" value="1"/>
</dbReference>
<dbReference type="GO" id="GO:0032267">
    <property type="term" value="F:tRNA(Ile)-lysidine synthase activity"/>
    <property type="evidence" value="ECO:0007669"/>
    <property type="project" value="UniProtKB-EC"/>
</dbReference>
<evidence type="ECO:0000256" key="9">
    <source>
        <dbReference type="SAM" id="Phobius"/>
    </source>
</evidence>
<dbReference type="InterPro" id="IPR011063">
    <property type="entry name" value="TilS/TtcA_N"/>
</dbReference>
<evidence type="ECO:0000256" key="8">
    <source>
        <dbReference type="ARBA" id="ARBA00048539"/>
    </source>
</evidence>
<protein>
    <recommendedName>
        <fullName evidence="2">tRNA(Ile)-lysidine synthetase</fullName>
        <ecNumber evidence="2">6.3.4.19</ecNumber>
    </recommendedName>
</protein>
<keyword evidence="9" id="KW-0472">Membrane</keyword>
<gene>
    <name evidence="11" type="ORF">ASZ90_005866</name>
</gene>
<dbReference type="GO" id="GO:0005524">
    <property type="term" value="F:ATP binding"/>
    <property type="evidence" value="ECO:0007669"/>
    <property type="project" value="UniProtKB-KW"/>
</dbReference>
<dbReference type="Gene3D" id="1.20.59.20">
    <property type="match status" value="1"/>
</dbReference>
<evidence type="ECO:0000256" key="6">
    <source>
        <dbReference type="ARBA" id="ARBA00022741"/>
    </source>
</evidence>
<feature type="domain" description="Lysidine-tRNA(Ile) synthetase C-terminal" evidence="10">
    <location>
        <begin position="382"/>
        <end position="454"/>
    </location>
</feature>
<reference evidence="11" key="1">
    <citation type="journal article" date="2015" name="Proc. Natl. Acad. Sci. U.S.A.">
        <title>Networks of energetic and metabolic interactions define dynamics in microbial communities.</title>
        <authorList>
            <person name="Embree M."/>
            <person name="Liu J.K."/>
            <person name="Al-Bassam M.M."/>
            <person name="Zengler K."/>
        </authorList>
    </citation>
    <scope>NUCLEOTIDE SEQUENCE</scope>
</reference>
<comment type="caution">
    <text evidence="11">The sequence shown here is derived from an EMBL/GenBank/DDBJ whole genome shotgun (WGS) entry which is preliminary data.</text>
</comment>
<dbReference type="EC" id="6.3.4.19" evidence="2"/>
<dbReference type="SMART" id="SM00977">
    <property type="entry name" value="TilS_C"/>
    <property type="match status" value="1"/>
</dbReference>
<keyword evidence="6" id="KW-0547">Nucleotide-binding</keyword>
<dbReference type="InterPro" id="IPR012795">
    <property type="entry name" value="tRNA_Ile_lys_synt_N"/>
</dbReference>
<evidence type="ECO:0000256" key="4">
    <source>
        <dbReference type="ARBA" id="ARBA00022598"/>
    </source>
</evidence>
<evidence type="ECO:0000259" key="10">
    <source>
        <dbReference type="SMART" id="SM00977"/>
    </source>
</evidence>
<evidence type="ECO:0000256" key="2">
    <source>
        <dbReference type="ARBA" id="ARBA00013267"/>
    </source>
</evidence>
<dbReference type="SUPFAM" id="SSF82829">
    <property type="entry name" value="MesJ substrate recognition domain-like"/>
    <property type="match status" value="1"/>
</dbReference>
<keyword evidence="7" id="KW-0067">ATP-binding</keyword>
<dbReference type="GO" id="GO:0008033">
    <property type="term" value="P:tRNA processing"/>
    <property type="evidence" value="ECO:0007669"/>
    <property type="project" value="UniProtKB-KW"/>
</dbReference>
<dbReference type="PANTHER" id="PTHR43033">
    <property type="entry name" value="TRNA(ILE)-LYSIDINE SYNTHASE-RELATED"/>
    <property type="match status" value="1"/>
</dbReference>
<dbReference type="SUPFAM" id="SSF52402">
    <property type="entry name" value="Adenine nucleotide alpha hydrolases-like"/>
    <property type="match status" value="1"/>
</dbReference>
<dbReference type="GO" id="GO:0005737">
    <property type="term" value="C:cytoplasm"/>
    <property type="evidence" value="ECO:0007669"/>
    <property type="project" value="UniProtKB-SubCell"/>
</dbReference>
<comment type="subcellular location">
    <subcellularLocation>
        <location evidence="1">Cytoplasm</location>
    </subcellularLocation>
</comment>
<dbReference type="Pfam" id="PF11734">
    <property type="entry name" value="TilS_C"/>
    <property type="match status" value="1"/>
</dbReference>
<dbReference type="InterPro" id="IPR012094">
    <property type="entry name" value="tRNA_Ile_lys_synt"/>
</dbReference>
<keyword evidence="9" id="KW-0812">Transmembrane</keyword>
<proteinExistence type="inferred from homology"/>
<evidence type="ECO:0000313" key="11">
    <source>
        <dbReference type="EMBL" id="KUG24315.1"/>
    </source>
</evidence>